<dbReference type="SMART" id="SM00895">
    <property type="entry name" value="FCD"/>
    <property type="match status" value="1"/>
</dbReference>
<evidence type="ECO:0000256" key="1">
    <source>
        <dbReference type="ARBA" id="ARBA00023015"/>
    </source>
</evidence>
<keyword evidence="6" id="KW-1185">Reference proteome</keyword>
<feature type="domain" description="HTH gntR-type" evidence="4">
    <location>
        <begin position="14"/>
        <end position="81"/>
    </location>
</feature>
<dbReference type="EMBL" id="JAWDID010000001">
    <property type="protein sequence ID" value="MDU0338496.1"/>
    <property type="molecule type" value="Genomic_DNA"/>
</dbReference>
<dbReference type="Pfam" id="PF07729">
    <property type="entry name" value="FCD"/>
    <property type="match status" value="1"/>
</dbReference>
<evidence type="ECO:0000259" key="4">
    <source>
        <dbReference type="PROSITE" id="PS50949"/>
    </source>
</evidence>
<protein>
    <submittedName>
        <fullName evidence="5">FCD domain-containing protein</fullName>
    </submittedName>
</protein>
<dbReference type="InterPro" id="IPR036390">
    <property type="entry name" value="WH_DNA-bd_sf"/>
</dbReference>
<evidence type="ECO:0000313" key="5">
    <source>
        <dbReference type="EMBL" id="MDU0338496.1"/>
    </source>
</evidence>
<dbReference type="SMART" id="SM00345">
    <property type="entry name" value="HTH_GNTR"/>
    <property type="match status" value="1"/>
</dbReference>
<evidence type="ECO:0000256" key="2">
    <source>
        <dbReference type="ARBA" id="ARBA00023125"/>
    </source>
</evidence>
<dbReference type="InterPro" id="IPR036388">
    <property type="entry name" value="WH-like_DNA-bd_sf"/>
</dbReference>
<name>A0ABU3S178_9HYPH</name>
<dbReference type="PANTHER" id="PTHR43537:SF24">
    <property type="entry name" value="GLUCONATE OPERON TRANSCRIPTIONAL REPRESSOR"/>
    <property type="match status" value="1"/>
</dbReference>
<keyword evidence="2" id="KW-0238">DNA-binding</keyword>
<dbReference type="InterPro" id="IPR000524">
    <property type="entry name" value="Tscrpt_reg_HTH_GntR"/>
</dbReference>
<dbReference type="InterPro" id="IPR008920">
    <property type="entry name" value="TF_FadR/GntR_C"/>
</dbReference>
<dbReference type="PANTHER" id="PTHR43537">
    <property type="entry name" value="TRANSCRIPTIONAL REGULATOR, GNTR FAMILY"/>
    <property type="match status" value="1"/>
</dbReference>
<accession>A0ABU3S178</accession>
<dbReference type="SUPFAM" id="SSF48008">
    <property type="entry name" value="GntR ligand-binding domain-like"/>
    <property type="match status" value="1"/>
</dbReference>
<reference evidence="5 6" key="1">
    <citation type="submission" date="2023-09" db="EMBL/GenBank/DDBJ databases">
        <title>Whole genome shotgun sequencing (WGS) of Bosea sp. ZW T0_25, isolated from stored onions (Allium cepa).</title>
        <authorList>
            <person name="Stoll D.A."/>
            <person name="Huch M."/>
        </authorList>
    </citation>
    <scope>NUCLEOTIDE SEQUENCE [LARGE SCALE GENOMIC DNA]</scope>
    <source>
        <strain evidence="5 6">ZW T0_25</strain>
    </source>
</reference>
<evidence type="ECO:0000256" key="3">
    <source>
        <dbReference type="ARBA" id="ARBA00023163"/>
    </source>
</evidence>
<dbReference type="Gene3D" id="1.20.120.530">
    <property type="entry name" value="GntR ligand-binding domain-like"/>
    <property type="match status" value="1"/>
</dbReference>
<dbReference type="Proteomes" id="UP001254257">
    <property type="component" value="Unassembled WGS sequence"/>
</dbReference>
<dbReference type="CDD" id="cd07377">
    <property type="entry name" value="WHTH_GntR"/>
    <property type="match status" value="1"/>
</dbReference>
<comment type="caution">
    <text evidence="5">The sequence shown here is derived from an EMBL/GenBank/DDBJ whole genome shotgun (WGS) entry which is preliminary data.</text>
</comment>
<dbReference type="RefSeq" id="WP_316016436.1">
    <property type="nucleotide sequence ID" value="NZ_JAWDID010000001.1"/>
</dbReference>
<gene>
    <name evidence="5" type="ORF">RKE40_01305</name>
</gene>
<keyword evidence="1" id="KW-0805">Transcription regulation</keyword>
<dbReference type="Gene3D" id="1.10.10.10">
    <property type="entry name" value="Winged helix-like DNA-binding domain superfamily/Winged helix DNA-binding domain"/>
    <property type="match status" value="1"/>
</dbReference>
<proteinExistence type="predicted"/>
<sequence>MNDVMSAIAQRRTQTLTDIVQGEIERMILAGELAAGERINEQALAVRLGVSRGPIREATRGLVRSGLLNSVVNLGVFVRQITDEEANEIYDLRAVVFGFVCQRLVELITPDQLAALSGLVAQMDDAIERDDGANYYRLNLEFHDVILDFAAHGRARQTYEALIKETHLLRQSALSTAPRMRESNAEHRAIVEAMAVGDADRARRLAEAHAHGGKRRWLLARQEAEERKEA</sequence>
<evidence type="ECO:0000313" key="6">
    <source>
        <dbReference type="Proteomes" id="UP001254257"/>
    </source>
</evidence>
<organism evidence="5 6">
    <name type="scientific">Bosea rubneri</name>
    <dbReference type="NCBI Taxonomy" id="3075434"/>
    <lineage>
        <taxon>Bacteria</taxon>
        <taxon>Pseudomonadati</taxon>
        <taxon>Pseudomonadota</taxon>
        <taxon>Alphaproteobacteria</taxon>
        <taxon>Hyphomicrobiales</taxon>
        <taxon>Boseaceae</taxon>
        <taxon>Bosea</taxon>
    </lineage>
</organism>
<dbReference type="InterPro" id="IPR011711">
    <property type="entry name" value="GntR_C"/>
</dbReference>
<keyword evidence="3" id="KW-0804">Transcription</keyword>
<dbReference type="PROSITE" id="PS50949">
    <property type="entry name" value="HTH_GNTR"/>
    <property type="match status" value="1"/>
</dbReference>
<dbReference type="SUPFAM" id="SSF46785">
    <property type="entry name" value="Winged helix' DNA-binding domain"/>
    <property type="match status" value="1"/>
</dbReference>
<dbReference type="Pfam" id="PF00392">
    <property type="entry name" value="GntR"/>
    <property type="match status" value="1"/>
</dbReference>